<sequence length="60" mass="6759">MEGYAFGFSEIVGVKNGISYLAPSRTLKFEAGFIDDNKTFTDENSEVTISIEYDSEQKRI</sequence>
<protein>
    <submittedName>
        <fullName evidence="1">Uncharacterized protein</fullName>
    </submittedName>
</protein>
<evidence type="ECO:0000313" key="2">
    <source>
        <dbReference type="Proteomes" id="UP000055136"/>
    </source>
</evidence>
<reference evidence="1" key="1">
    <citation type="submission" date="2015-10" db="EMBL/GenBank/DDBJ databases">
        <title>Description of Candidatus Tenderia electrophaga gen. nov, sp. nov., an Uncultivated Electroautotroph from a Biocathode Enrichment.</title>
        <authorList>
            <person name="Eddie B.J."/>
            <person name="Malanoski A.P."/>
            <person name="Wang Z."/>
            <person name="Hall R.J."/>
            <person name="Oh S.D."/>
            <person name="Heiner C."/>
            <person name="Lin B."/>
            <person name="Strycharz-Glaven S.M."/>
        </authorList>
    </citation>
    <scope>NUCLEOTIDE SEQUENCE [LARGE SCALE GENOMIC DNA]</scope>
    <source>
        <strain evidence="1">NRL1</strain>
    </source>
</reference>
<proteinExistence type="predicted"/>
<dbReference type="Proteomes" id="UP000055136">
    <property type="component" value="Chromosome"/>
</dbReference>
<gene>
    <name evidence="1" type="ORF">Tel_14045</name>
</gene>
<keyword evidence="2" id="KW-1185">Reference proteome</keyword>
<dbReference type="AlphaFoldDB" id="A0A0S2TG82"/>
<evidence type="ECO:0000313" key="1">
    <source>
        <dbReference type="EMBL" id="ALP54167.1"/>
    </source>
</evidence>
<dbReference type="KEGG" id="tee:Tel_14045"/>
<organism evidence="1 2">
    <name type="scientific">Candidatus Tenderia electrophaga</name>
    <dbReference type="NCBI Taxonomy" id="1748243"/>
    <lineage>
        <taxon>Bacteria</taxon>
        <taxon>Pseudomonadati</taxon>
        <taxon>Pseudomonadota</taxon>
        <taxon>Gammaproteobacteria</taxon>
        <taxon>Candidatus Tenderiales</taxon>
        <taxon>Candidatus Tenderiaceae</taxon>
        <taxon>Candidatus Tenderia</taxon>
    </lineage>
</organism>
<dbReference type="EMBL" id="CP013099">
    <property type="protein sequence ID" value="ALP54167.1"/>
    <property type="molecule type" value="Genomic_DNA"/>
</dbReference>
<accession>A0A0S2TG82</accession>
<name>A0A0S2TG82_9GAMM</name>